<keyword evidence="3" id="KW-1185">Reference proteome</keyword>
<reference evidence="2 3" key="1">
    <citation type="journal article" date="2016" name="BMC Genomics">
        <title>Comparative genomics reveals Cyclospora cayetanensis possesses coccidia-like metabolism and invasion components but unique surface antigens.</title>
        <authorList>
            <person name="Liu S."/>
            <person name="Wang L."/>
            <person name="Zheng H."/>
            <person name="Xu Z."/>
            <person name="Roellig D.M."/>
            <person name="Li N."/>
            <person name="Frace M.A."/>
            <person name="Tang K."/>
            <person name="Arrowood M.J."/>
            <person name="Moss D.M."/>
            <person name="Zhang L."/>
            <person name="Feng Y."/>
            <person name="Xiao L."/>
        </authorList>
    </citation>
    <scope>NUCLEOTIDE SEQUENCE [LARGE SCALE GENOMIC DNA]</scope>
    <source>
        <strain evidence="2 3">CHN_HEN01</strain>
    </source>
</reference>
<feature type="region of interest" description="Disordered" evidence="1">
    <location>
        <begin position="63"/>
        <end position="102"/>
    </location>
</feature>
<proteinExistence type="predicted"/>
<feature type="region of interest" description="Disordered" evidence="1">
    <location>
        <begin position="1"/>
        <end position="40"/>
    </location>
</feature>
<evidence type="ECO:0000313" key="3">
    <source>
        <dbReference type="Proteomes" id="UP000095192"/>
    </source>
</evidence>
<dbReference type="EMBL" id="JROU02001325">
    <property type="protein sequence ID" value="OEH76781.1"/>
    <property type="molecule type" value="Genomic_DNA"/>
</dbReference>
<dbReference type="AlphaFoldDB" id="A0A1D3D012"/>
<dbReference type="VEuPathDB" id="ToxoDB:cyc_05690"/>
<accession>A0A1D3D012</accession>
<keyword evidence="2" id="KW-0418">Kinase</keyword>
<feature type="compositionally biased region" description="Low complexity" evidence="1">
    <location>
        <begin position="1"/>
        <end position="11"/>
    </location>
</feature>
<dbReference type="Proteomes" id="UP000095192">
    <property type="component" value="Unassembled WGS sequence"/>
</dbReference>
<comment type="caution">
    <text evidence="2">The sequence shown here is derived from an EMBL/GenBank/DDBJ whole genome shotgun (WGS) entry which is preliminary data.</text>
</comment>
<protein>
    <submittedName>
        <fullName evidence="2">Amp-activated protein kinase</fullName>
    </submittedName>
</protein>
<evidence type="ECO:0000256" key="1">
    <source>
        <dbReference type="SAM" id="MobiDB-lite"/>
    </source>
</evidence>
<gene>
    <name evidence="2" type="ORF">cyc_05690</name>
</gene>
<feature type="compositionally biased region" description="Low complexity" evidence="1">
    <location>
        <begin position="83"/>
        <end position="95"/>
    </location>
</feature>
<evidence type="ECO:0000313" key="2">
    <source>
        <dbReference type="EMBL" id="OEH76781.1"/>
    </source>
</evidence>
<organism evidence="2 3">
    <name type="scientific">Cyclospora cayetanensis</name>
    <dbReference type="NCBI Taxonomy" id="88456"/>
    <lineage>
        <taxon>Eukaryota</taxon>
        <taxon>Sar</taxon>
        <taxon>Alveolata</taxon>
        <taxon>Apicomplexa</taxon>
        <taxon>Conoidasida</taxon>
        <taxon>Coccidia</taxon>
        <taxon>Eucoccidiorida</taxon>
        <taxon>Eimeriorina</taxon>
        <taxon>Eimeriidae</taxon>
        <taxon>Cyclospora</taxon>
    </lineage>
</organism>
<keyword evidence="2" id="KW-0808">Transferase</keyword>
<dbReference type="InParanoid" id="A0A1D3D012"/>
<sequence length="290" mass="30676">MLLHRAQAAAQHQDHRQRAAPTPEGAADRRITAATRSSTRLRGSLPVQLSRLCSCSGADQEAAASGGTDRLHDGSNAGTVHHGGPADAAASASADTGGGSRDRDRERLLEYLSTSQVADMAPSCCKHIVLESRLHVHTALTALAQFGADVAGAERTCLQSKDFDTTPPWALSLEAFRNMCGASVDTVQRVLPSCDCATALLQLLESGAPYLCVINEGRRAPLALISTHGFLVHLVAEVQGNHPILATNVLRAGGRRVCGGVGGLELRDRVTLFPSNLHTYTHTTGRQLLQ</sequence>
<dbReference type="GO" id="GO:0016301">
    <property type="term" value="F:kinase activity"/>
    <property type="evidence" value="ECO:0007669"/>
    <property type="project" value="UniProtKB-KW"/>
</dbReference>
<name>A0A1D3D012_9EIME</name>